<sequence length="145" mass="15519">MHLCHRITANRPSTTCLSGCLDHQLPTLCVRAVPPEPLHGAHREDENACTGHGAVPGLRSGLRGTMLQPAPTRAGHSSQGARCYRPEVGGGVGTDIFPVLTLPSDSRDAGTQVARGEDSKHSLGVQAHLQGRDWEQRLQDCCRNS</sequence>
<dbReference type="EMBL" id="JABVXQ010000012">
    <property type="protein sequence ID" value="KAF6084360.1"/>
    <property type="molecule type" value="Genomic_DNA"/>
</dbReference>
<proteinExistence type="predicted"/>
<name>A0A833YY21_9CHIR</name>
<protein>
    <submittedName>
        <fullName evidence="1">Uncharacterized protein</fullName>
    </submittedName>
</protein>
<gene>
    <name evidence="1" type="ORF">HJG60_008631</name>
</gene>
<evidence type="ECO:0000313" key="1">
    <source>
        <dbReference type="EMBL" id="KAF6084360.1"/>
    </source>
</evidence>
<comment type="caution">
    <text evidence="1">The sequence shown here is derived from an EMBL/GenBank/DDBJ whole genome shotgun (WGS) entry which is preliminary data.</text>
</comment>
<evidence type="ECO:0000313" key="2">
    <source>
        <dbReference type="Proteomes" id="UP000664940"/>
    </source>
</evidence>
<accession>A0A833YY21</accession>
<dbReference type="Proteomes" id="UP000664940">
    <property type="component" value="Unassembled WGS sequence"/>
</dbReference>
<organism evidence="1 2">
    <name type="scientific">Phyllostomus discolor</name>
    <name type="common">pale spear-nosed bat</name>
    <dbReference type="NCBI Taxonomy" id="89673"/>
    <lineage>
        <taxon>Eukaryota</taxon>
        <taxon>Metazoa</taxon>
        <taxon>Chordata</taxon>
        <taxon>Craniata</taxon>
        <taxon>Vertebrata</taxon>
        <taxon>Euteleostomi</taxon>
        <taxon>Mammalia</taxon>
        <taxon>Eutheria</taxon>
        <taxon>Laurasiatheria</taxon>
        <taxon>Chiroptera</taxon>
        <taxon>Yangochiroptera</taxon>
        <taxon>Phyllostomidae</taxon>
        <taxon>Phyllostominae</taxon>
        <taxon>Phyllostomus</taxon>
    </lineage>
</organism>
<reference evidence="1 2" key="1">
    <citation type="journal article" date="2020" name="Nature">
        <title>Six reference-quality genomes reveal evolution of bat adaptations.</title>
        <authorList>
            <person name="Jebb D."/>
            <person name="Huang Z."/>
            <person name="Pippel M."/>
            <person name="Hughes G.M."/>
            <person name="Lavrichenko K."/>
            <person name="Devanna P."/>
            <person name="Winkler S."/>
            <person name="Jermiin L.S."/>
            <person name="Skirmuntt E.C."/>
            <person name="Katzourakis A."/>
            <person name="Burkitt-Gray L."/>
            <person name="Ray D.A."/>
            <person name="Sullivan K.A.M."/>
            <person name="Roscito J.G."/>
            <person name="Kirilenko B.M."/>
            <person name="Davalos L.M."/>
            <person name="Corthals A.P."/>
            <person name="Power M.L."/>
            <person name="Jones G."/>
            <person name="Ransome R.D."/>
            <person name="Dechmann D.K.N."/>
            <person name="Locatelli A.G."/>
            <person name="Puechmaille S.J."/>
            <person name="Fedrigo O."/>
            <person name="Jarvis E.D."/>
            <person name="Hiller M."/>
            <person name="Vernes S.C."/>
            <person name="Myers E.W."/>
            <person name="Teeling E.C."/>
        </authorList>
    </citation>
    <scope>NUCLEOTIDE SEQUENCE [LARGE SCALE GENOMIC DNA]</scope>
    <source>
        <strain evidence="1">Bat1K_MPI-CBG_1</strain>
    </source>
</reference>
<dbReference type="AlphaFoldDB" id="A0A833YY21"/>